<evidence type="ECO:0000313" key="4">
    <source>
        <dbReference type="EMBL" id="TFW24043.1"/>
    </source>
</evidence>
<dbReference type="CDD" id="cd00082">
    <property type="entry name" value="HisKA"/>
    <property type="match status" value="1"/>
</dbReference>
<dbReference type="AlphaFoldDB" id="A0A4Y9SI03"/>
<feature type="non-terminal residue" evidence="4">
    <location>
        <position position="59"/>
    </location>
</feature>
<organism evidence="4 5">
    <name type="scientific">Duganella callida</name>
    <dbReference type="NCBI Taxonomy" id="2561932"/>
    <lineage>
        <taxon>Bacteria</taxon>
        <taxon>Pseudomonadati</taxon>
        <taxon>Pseudomonadota</taxon>
        <taxon>Betaproteobacteria</taxon>
        <taxon>Burkholderiales</taxon>
        <taxon>Oxalobacteraceae</taxon>
        <taxon>Telluria group</taxon>
        <taxon>Duganella</taxon>
    </lineage>
</organism>
<dbReference type="Proteomes" id="UP000297729">
    <property type="component" value="Unassembled WGS sequence"/>
</dbReference>
<reference evidence="4 5" key="1">
    <citation type="submission" date="2019-03" db="EMBL/GenBank/DDBJ databases">
        <title>Draft Genome Sequence of Duganella callidus sp. nov., a Novel Duganella Species Isolated from Cultivated Soil.</title>
        <authorList>
            <person name="Raths R."/>
            <person name="Peta V."/>
            <person name="Bucking H."/>
        </authorList>
    </citation>
    <scope>NUCLEOTIDE SEQUENCE [LARGE SCALE GENOMIC DNA]</scope>
    <source>
        <strain evidence="4 5">DN04</strain>
    </source>
</reference>
<proteinExistence type="predicted"/>
<dbReference type="GO" id="GO:0000155">
    <property type="term" value="F:phosphorelay sensor kinase activity"/>
    <property type="evidence" value="ECO:0007669"/>
    <property type="project" value="InterPro"/>
</dbReference>
<evidence type="ECO:0000313" key="5">
    <source>
        <dbReference type="Proteomes" id="UP000297729"/>
    </source>
</evidence>
<accession>A0A4Y9SI03</accession>
<comment type="catalytic activity">
    <reaction evidence="1">
        <text>ATP + protein L-histidine = ADP + protein N-phospho-L-histidine.</text>
        <dbReference type="EC" id="2.7.13.3"/>
    </reaction>
</comment>
<dbReference type="SUPFAM" id="SSF47384">
    <property type="entry name" value="Homodimeric domain of signal transducing histidine kinase"/>
    <property type="match status" value="1"/>
</dbReference>
<gene>
    <name evidence="4" type="ORF">E4L98_10605</name>
</gene>
<dbReference type="InterPro" id="IPR003661">
    <property type="entry name" value="HisK_dim/P_dom"/>
</dbReference>
<protein>
    <recommendedName>
        <fullName evidence="2">histidine kinase</fullName>
        <ecNumber evidence="2">2.7.13.3</ecNumber>
    </recommendedName>
</protein>
<dbReference type="EMBL" id="SPVG01000101">
    <property type="protein sequence ID" value="TFW24043.1"/>
    <property type="molecule type" value="Genomic_DNA"/>
</dbReference>
<sequence>MASLHPPPDLRPARLNALGEFAASIAHEVRQPLAAVTLNADACLALLAHDPPRLDEARA</sequence>
<dbReference type="RefSeq" id="WP_205746698.1">
    <property type="nucleotide sequence ID" value="NZ_SPVG01000101.1"/>
</dbReference>
<evidence type="ECO:0000256" key="1">
    <source>
        <dbReference type="ARBA" id="ARBA00000085"/>
    </source>
</evidence>
<comment type="caution">
    <text evidence="4">The sequence shown here is derived from an EMBL/GenBank/DDBJ whole genome shotgun (WGS) entry which is preliminary data.</text>
</comment>
<evidence type="ECO:0000256" key="2">
    <source>
        <dbReference type="ARBA" id="ARBA00012438"/>
    </source>
</evidence>
<evidence type="ECO:0000259" key="3">
    <source>
        <dbReference type="Pfam" id="PF00512"/>
    </source>
</evidence>
<dbReference type="EC" id="2.7.13.3" evidence="2"/>
<feature type="domain" description="Signal transduction histidine kinase dimerisation/phosphoacceptor" evidence="3">
    <location>
        <begin position="18"/>
        <end position="46"/>
    </location>
</feature>
<dbReference type="InterPro" id="IPR036097">
    <property type="entry name" value="HisK_dim/P_sf"/>
</dbReference>
<dbReference type="Pfam" id="PF00512">
    <property type="entry name" value="HisKA"/>
    <property type="match status" value="1"/>
</dbReference>
<keyword evidence="5" id="KW-1185">Reference proteome</keyword>
<name>A0A4Y9SI03_9BURK</name>
<dbReference type="Gene3D" id="1.10.287.130">
    <property type="match status" value="1"/>
</dbReference>